<feature type="repeat" description="ANK" evidence="3">
    <location>
        <begin position="235"/>
        <end position="267"/>
    </location>
</feature>
<gene>
    <name evidence="4" type="ORF">DL346_16260</name>
</gene>
<evidence type="ECO:0000256" key="1">
    <source>
        <dbReference type="ARBA" id="ARBA00022737"/>
    </source>
</evidence>
<dbReference type="GO" id="GO:0000976">
    <property type="term" value="F:transcription cis-regulatory region binding"/>
    <property type="evidence" value="ECO:0007669"/>
    <property type="project" value="TreeGrafter"/>
</dbReference>
<keyword evidence="2 3" id="KW-0040">ANK repeat</keyword>
<evidence type="ECO:0000256" key="2">
    <source>
        <dbReference type="ARBA" id="ARBA00023043"/>
    </source>
</evidence>
<dbReference type="SMART" id="SM00248">
    <property type="entry name" value="ANK"/>
    <property type="match status" value="5"/>
</dbReference>
<dbReference type="Pfam" id="PF12796">
    <property type="entry name" value="Ank_2"/>
    <property type="match status" value="2"/>
</dbReference>
<dbReference type="PROSITE" id="PS50088">
    <property type="entry name" value="ANK_REPEAT"/>
    <property type="match status" value="2"/>
</dbReference>
<dbReference type="InterPro" id="IPR036770">
    <property type="entry name" value="Ankyrin_rpt-contain_sf"/>
</dbReference>
<evidence type="ECO:0000256" key="3">
    <source>
        <dbReference type="PROSITE-ProRule" id="PRU00023"/>
    </source>
</evidence>
<organism evidence="4 5">
    <name type="scientific">Paenibacillus montanisoli</name>
    <dbReference type="NCBI Taxonomy" id="2081970"/>
    <lineage>
        <taxon>Bacteria</taxon>
        <taxon>Bacillati</taxon>
        <taxon>Bacillota</taxon>
        <taxon>Bacilli</taxon>
        <taxon>Bacillales</taxon>
        <taxon>Paenibacillaceae</taxon>
        <taxon>Paenibacillus</taxon>
    </lineage>
</organism>
<dbReference type="EMBL" id="QLUW01000003">
    <property type="protein sequence ID" value="RAP74951.1"/>
    <property type="molecule type" value="Genomic_DNA"/>
</dbReference>
<accession>A0A328U0H6</accession>
<reference evidence="4 5" key="1">
    <citation type="submission" date="2018-06" db="EMBL/GenBank/DDBJ databases">
        <title>Paenibacillus montanisoli sp. nov., isolated from mountain area soil.</title>
        <authorList>
            <person name="Wu M."/>
        </authorList>
    </citation>
    <scope>NUCLEOTIDE SEQUENCE [LARGE SCALE GENOMIC DNA]</scope>
    <source>
        <strain evidence="4 5">RA17</strain>
    </source>
</reference>
<name>A0A328U0H6_9BACL</name>
<evidence type="ECO:0000313" key="5">
    <source>
        <dbReference type="Proteomes" id="UP000249260"/>
    </source>
</evidence>
<dbReference type="PRINTS" id="PR01415">
    <property type="entry name" value="ANKYRIN"/>
</dbReference>
<comment type="caution">
    <text evidence="4">The sequence shown here is derived from an EMBL/GenBank/DDBJ whole genome shotgun (WGS) entry which is preliminary data.</text>
</comment>
<dbReference type="InterPro" id="IPR002110">
    <property type="entry name" value="Ankyrin_rpt"/>
</dbReference>
<protein>
    <submittedName>
        <fullName evidence="4">Uncharacterized protein</fullName>
    </submittedName>
</protein>
<feature type="repeat" description="ANK" evidence="3">
    <location>
        <begin position="93"/>
        <end position="125"/>
    </location>
</feature>
<evidence type="ECO:0000313" key="4">
    <source>
        <dbReference type="EMBL" id="RAP74951.1"/>
    </source>
</evidence>
<dbReference type="GO" id="GO:0045944">
    <property type="term" value="P:positive regulation of transcription by RNA polymerase II"/>
    <property type="evidence" value="ECO:0007669"/>
    <property type="project" value="TreeGrafter"/>
</dbReference>
<dbReference type="RefSeq" id="WP_112883215.1">
    <property type="nucleotide sequence ID" value="NZ_QLUW01000003.1"/>
</dbReference>
<sequence length="295" mass="31974">MSCETDFDNQARDEFLAEVYPKAYAAVKTGDVEGLRQLLRAYPELANARSKQGRTLLNHLCDWPGHYPNQLETGRALLNADADVNARAIDPALGETPLQWTASNDDVEMADLLLDAGTPIDGLNDDRRPLAQALWYGCTNVAKLLVRRGAALDLELAAAVGRVDLLPSFFGPDGKLLPRAGIHREPVNTTTPSPPGELLQQALIYAVIGGSYDSAEYLLDRGADVNGSPSGFDHTGAAPLHWAAAGTNTAIIRLLLDRGAELNARDRRYCGTPLGWANHFQRTEHEELLRSLGGV</sequence>
<dbReference type="PANTHER" id="PTHR24193">
    <property type="entry name" value="ANKYRIN REPEAT PROTEIN"/>
    <property type="match status" value="1"/>
</dbReference>
<dbReference type="PROSITE" id="PS50297">
    <property type="entry name" value="ANK_REP_REGION"/>
    <property type="match status" value="2"/>
</dbReference>
<dbReference type="Proteomes" id="UP000249260">
    <property type="component" value="Unassembled WGS sequence"/>
</dbReference>
<dbReference type="Gene3D" id="1.25.40.20">
    <property type="entry name" value="Ankyrin repeat-containing domain"/>
    <property type="match status" value="2"/>
</dbReference>
<dbReference type="AlphaFoldDB" id="A0A328U0H6"/>
<dbReference type="OrthoDB" id="2826662at2"/>
<proteinExistence type="predicted"/>
<dbReference type="PANTHER" id="PTHR24193:SF121">
    <property type="entry name" value="ADA2A-CONTAINING COMPLEX COMPONENT 3, ISOFORM D"/>
    <property type="match status" value="1"/>
</dbReference>
<dbReference type="InterPro" id="IPR050663">
    <property type="entry name" value="Ankyrin-SOCS_Box"/>
</dbReference>
<keyword evidence="5" id="KW-1185">Reference proteome</keyword>
<keyword evidence="1" id="KW-0677">Repeat</keyword>
<dbReference type="SUPFAM" id="SSF48403">
    <property type="entry name" value="Ankyrin repeat"/>
    <property type="match status" value="1"/>
</dbReference>